<accession>A0A975JFI9</accession>
<name>A0A975JFI9_9RHOB</name>
<proteinExistence type="predicted"/>
<evidence type="ECO:0000313" key="3">
    <source>
        <dbReference type="Proteomes" id="UP000683291"/>
    </source>
</evidence>
<reference evidence="2" key="1">
    <citation type="submission" date="2021-04" db="EMBL/GenBank/DDBJ databases">
        <title>Complete genome sequence for Sulfitobacter sp. strain JK7-1.</title>
        <authorList>
            <person name="Park S.-J."/>
        </authorList>
    </citation>
    <scope>NUCLEOTIDE SEQUENCE</scope>
    <source>
        <strain evidence="2">JK7-1</strain>
    </source>
</reference>
<dbReference type="AlphaFoldDB" id="A0A975JFI9"/>
<keyword evidence="3" id="KW-1185">Reference proteome</keyword>
<dbReference type="SUPFAM" id="SSF52540">
    <property type="entry name" value="P-loop containing nucleoside triphosphate hydrolases"/>
    <property type="match status" value="1"/>
</dbReference>
<evidence type="ECO:0000313" key="2">
    <source>
        <dbReference type="EMBL" id="QUJ77320.1"/>
    </source>
</evidence>
<dbReference type="KEGG" id="sual:KDD17_04765"/>
<dbReference type="Gene3D" id="3.40.50.300">
    <property type="entry name" value="P-loop containing nucleotide triphosphate hydrolases"/>
    <property type="match status" value="1"/>
</dbReference>
<dbReference type="Pfam" id="PF13481">
    <property type="entry name" value="AAA_25"/>
    <property type="match status" value="1"/>
</dbReference>
<dbReference type="RefSeq" id="WP_212705516.1">
    <property type="nucleotide sequence ID" value="NZ_CP073581.1"/>
</dbReference>
<dbReference type="Proteomes" id="UP000683291">
    <property type="component" value="Chromosome 1"/>
</dbReference>
<feature type="compositionally biased region" description="Polar residues" evidence="1">
    <location>
        <begin position="22"/>
        <end position="35"/>
    </location>
</feature>
<dbReference type="InterPro" id="IPR027417">
    <property type="entry name" value="P-loop_NTPase"/>
</dbReference>
<dbReference type="EMBL" id="CP073581">
    <property type="protein sequence ID" value="QUJ77320.1"/>
    <property type="molecule type" value="Genomic_DNA"/>
</dbReference>
<evidence type="ECO:0000256" key="1">
    <source>
        <dbReference type="SAM" id="MobiDB-lite"/>
    </source>
</evidence>
<protein>
    <submittedName>
        <fullName evidence="2">AAA family ATPase</fullName>
    </submittedName>
</protein>
<organism evidence="2 3">
    <name type="scientific">Sulfitobacter albidus</name>
    <dbReference type="NCBI Taxonomy" id="2829501"/>
    <lineage>
        <taxon>Bacteria</taxon>
        <taxon>Pseudomonadati</taxon>
        <taxon>Pseudomonadota</taxon>
        <taxon>Alphaproteobacteria</taxon>
        <taxon>Rhodobacterales</taxon>
        <taxon>Roseobacteraceae</taxon>
        <taxon>Sulfitobacter</taxon>
    </lineage>
</organism>
<feature type="region of interest" description="Disordered" evidence="1">
    <location>
        <begin position="18"/>
        <end position="39"/>
    </location>
</feature>
<sequence>MTPSAWVLDQLLRQLTRKGHSRSTTLHTTQGTNTDTTREGLGAVKGALNAETPSLTLSVADFEGTTAPDRKWIVEDMIPDRQVTLFTGDGGTGKSLIAMQLATAVALREKKPLQTWLGRPVISGSALYFGAEDEQDEMHRRLEGIVAAEKCSFHNLSQLRICSLAGEDALLAVEGATHGPFLRHPSTTG</sequence>
<gene>
    <name evidence="2" type="ORF">KDD17_04765</name>
</gene>